<accession>A0A316HAZ6</accession>
<evidence type="ECO:0000313" key="2">
    <source>
        <dbReference type="EMBL" id="PWK77150.1"/>
    </source>
</evidence>
<evidence type="ECO:0000313" key="3">
    <source>
        <dbReference type="Proteomes" id="UP000245678"/>
    </source>
</evidence>
<sequence length="184" mass="21011">MENLKLFMLMLGCKPPGRHTEQHDIFFGIAASLRDLVPQIHSFWPGPQKIHIDAWREVNKVDGYEVNIVPRDNDIGQTNKLFFINLGGYQPNRFEEQHHIVLTVQQDFASASKAAKATHFFKHNHFAGANAHIDDKYGVDVDDIYLVEDILSPSQKESFRIALVPNSNLPEDAINLGYFKLDRL</sequence>
<proteinExistence type="predicted"/>
<organism evidence="2 3">
    <name type="scientific">Mucilaginibacter oryzae</name>
    <dbReference type="NCBI Taxonomy" id="468058"/>
    <lineage>
        <taxon>Bacteria</taxon>
        <taxon>Pseudomonadati</taxon>
        <taxon>Bacteroidota</taxon>
        <taxon>Sphingobacteriia</taxon>
        <taxon>Sphingobacteriales</taxon>
        <taxon>Sphingobacteriaceae</taxon>
        <taxon>Mucilaginibacter</taxon>
    </lineage>
</organism>
<reference evidence="2 3" key="1">
    <citation type="submission" date="2018-05" db="EMBL/GenBank/DDBJ databases">
        <title>Genomic Encyclopedia of Archaeal and Bacterial Type Strains, Phase II (KMG-II): from individual species to whole genera.</title>
        <authorList>
            <person name="Goeker M."/>
        </authorList>
    </citation>
    <scope>NUCLEOTIDE SEQUENCE [LARGE SCALE GENOMIC DNA]</scope>
    <source>
        <strain evidence="2 3">DSM 19975</strain>
    </source>
</reference>
<dbReference type="Proteomes" id="UP000245678">
    <property type="component" value="Unassembled WGS sequence"/>
</dbReference>
<dbReference type="EMBL" id="QGHA01000005">
    <property type="protein sequence ID" value="PWK77150.1"/>
    <property type="molecule type" value="Genomic_DNA"/>
</dbReference>
<dbReference type="AlphaFoldDB" id="A0A316HAZ6"/>
<protein>
    <submittedName>
        <fullName evidence="2">Uncharacterized protein DUF1543</fullName>
    </submittedName>
</protein>
<dbReference type="RefSeq" id="WP_109608569.1">
    <property type="nucleotide sequence ID" value="NZ_QGHA01000005.1"/>
</dbReference>
<keyword evidence="3" id="KW-1185">Reference proteome</keyword>
<evidence type="ECO:0000259" key="1">
    <source>
        <dbReference type="Pfam" id="PF07566"/>
    </source>
</evidence>
<comment type="caution">
    <text evidence="2">The sequence shown here is derived from an EMBL/GenBank/DDBJ whole genome shotgun (WGS) entry which is preliminary data.</text>
</comment>
<feature type="domain" description="DUF1543" evidence="1">
    <location>
        <begin position="18"/>
        <end position="67"/>
    </location>
</feature>
<gene>
    <name evidence="2" type="ORF">LX99_02960</name>
</gene>
<dbReference type="InterPro" id="IPR011440">
    <property type="entry name" value="DUF1543"/>
</dbReference>
<dbReference type="Gene3D" id="3.10.20.10">
    <property type="match status" value="2"/>
</dbReference>
<dbReference type="Pfam" id="PF07566">
    <property type="entry name" value="DUF1543"/>
    <property type="match status" value="1"/>
</dbReference>
<name>A0A316HAZ6_9SPHI</name>